<accession>A0ABD2Y7X7</accession>
<organism evidence="1 2">
    <name type="scientific">Cinchona calisaya</name>
    <dbReference type="NCBI Taxonomy" id="153742"/>
    <lineage>
        <taxon>Eukaryota</taxon>
        <taxon>Viridiplantae</taxon>
        <taxon>Streptophyta</taxon>
        <taxon>Embryophyta</taxon>
        <taxon>Tracheophyta</taxon>
        <taxon>Spermatophyta</taxon>
        <taxon>Magnoliopsida</taxon>
        <taxon>eudicotyledons</taxon>
        <taxon>Gunneridae</taxon>
        <taxon>Pentapetalae</taxon>
        <taxon>asterids</taxon>
        <taxon>lamiids</taxon>
        <taxon>Gentianales</taxon>
        <taxon>Rubiaceae</taxon>
        <taxon>Cinchonoideae</taxon>
        <taxon>Cinchoneae</taxon>
        <taxon>Cinchona</taxon>
    </lineage>
</organism>
<dbReference type="EMBL" id="JBJUIK010000015">
    <property type="protein sequence ID" value="KAL3502290.1"/>
    <property type="molecule type" value="Genomic_DNA"/>
</dbReference>
<proteinExistence type="predicted"/>
<name>A0ABD2Y7X7_9GENT</name>
<reference evidence="1 2" key="1">
    <citation type="submission" date="2024-11" db="EMBL/GenBank/DDBJ databases">
        <title>A near-complete genome assembly of Cinchona calisaya.</title>
        <authorList>
            <person name="Lian D.C."/>
            <person name="Zhao X.W."/>
            <person name="Wei L."/>
        </authorList>
    </citation>
    <scope>NUCLEOTIDE SEQUENCE [LARGE SCALE GENOMIC DNA]</scope>
    <source>
        <tissue evidence="1">Nenye</tissue>
    </source>
</reference>
<dbReference type="Proteomes" id="UP001630127">
    <property type="component" value="Unassembled WGS sequence"/>
</dbReference>
<comment type="caution">
    <text evidence="1">The sequence shown here is derived from an EMBL/GenBank/DDBJ whole genome shotgun (WGS) entry which is preliminary data.</text>
</comment>
<keyword evidence="2" id="KW-1185">Reference proteome</keyword>
<evidence type="ECO:0000313" key="2">
    <source>
        <dbReference type="Proteomes" id="UP001630127"/>
    </source>
</evidence>
<dbReference type="AlphaFoldDB" id="A0ABD2Y7X7"/>
<gene>
    <name evidence="1" type="ORF">ACH5RR_036739</name>
</gene>
<sequence length="142" mass="15136">MASKDAQQLAGTISYDKIASPILQVCCGSKIHHSKSFSRRFGILSIAKQAMHQLLETSQTMSDSLQASQPATSNPSYTLDTWVSPTINNLQTTSTSRLDDGVAHFPPIVVDSSGEVIGFTSLISDYDGAALSGIMQKHCACA</sequence>
<evidence type="ECO:0000313" key="1">
    <source>
        <dbReference type="EMBL" id="KAL3502290.1"/>
    </source>
</evidence>
<protein>
    <submittedName>
        <fullName evidence="1">Uncharacterized protein</fullName>
    </submittedName>
</protein>